<evidence type="ECO:0000313" key="2">
    <source>
        <dbReference type="EMBL" id="NML42224.1"/>
    </source>
</evidence>
<proteinExistence type="predicted"/>
<evidence type="ECO:0000256" key="1">
    <source>
        <dbReference type="SAM" id="MobiDB-lite"/>
    </source>
</evidence>
<evidence type="ECO:0000313" key="3">
    <source>
        <dbReference type="Proteomes" id="UP000541185"/>
    </source>
</evidence>
<protein>
    <submittedName>
        <fullName evidence="2">Uncharacterized protein</fullName>
    </submittedName>
</protein>
<accession>A0A848GV45</accession>
<reference evidence="2 3" key="1">
    <citation type="submission" date="2020-04" db="EMBL/GenBank/DDBJ databases">
        <title>Ramlibacter sp. G-1-2-2 isolated from soil.</title>
        <authorList>
            <person name="Dahal R.H."/>
        </authorList>
    </citation>
    <scope>NUCLEOTIDE SEQUENCE [LARGE SCALE GENOMIC DNA]</scope>
    <source>
        <strain evidence="2 3">G-1-2-2</strain>
    </source>
</reference>
<feature type="region of interest" description="Disordered" evidence="1">
    <location>
        <begin position="55"/>
        <end position="89"/>
    </location>
</feature>
<name>A0A848GV45_9BURK</name>
<gene>
    <name evidence="2" type="ORF">HHL11_00585</name>
</gene>
<organism evidence="2 3">
    <name type="scientific">Ramlibacter agri</name>
    <dbReference type="NCBI Taxonomy" id="2728837"/>
    <lineage>
        <taxon>Bacteria</taxon>
        <taxon>Pseudomonadati</taxon>
        <taxon>Pseudomonadota</taxon>
        <taxon>Betaproteobacteria</taxon>
        <taxon>Burkholderiales</taxon>
        <taxon>Comamonadaceae</taxon>
        <taxon>Ramlibacter</taxon>
    </lineage>
</organism>
<dbReference type="EMBL" id="JABBFX010000001">
    <property type="protein sequence ID" value="NML42224.1"/>
    <property type="molecule type" value="Genomic_DNA"/>
</dbReference>
<dbReference type="Proteomes" id="UP000541185">
    <property type="component" value="Unassembled WGS sequence"/>
</dbReference>
<dbReference type="RefSeq" id="WP_169416336.1">
    <property type="nucleotide sequence ID" value="NZ_JABBFX010000001.1"/>
</dbReference>
<feature type="compositionally biased region" description="Low complexity" evidence="1">
    <location>
        <begin position="1"/>
        <end position="13"/>
    </location>
</feature>
<dbReference type="AlphaFoldDB" id="A0A848GV45"/>
<feature type="compositionally biased region" description="Basic and acidic residues" evidence="1">
    <location>
        <begin position="55"/>
        <end position="64"/>
    </location>
</feature>
<feature type="compositionally biased region" description="Pro residues" evidence="1">
    <location>
        <begin position="14"/>
        <end position="36"/>
    </location>
</feature>
<sequence length="106" mass="10896">MPAAPAPGWGAPGVAPPTALPPAPLILPPPSGPVAPGPYRLAPRRSLADMANEQLRRGKPKDALEQGVEGAGRDDCLHQPEQRPKADGLLNAPSVIGRAMSGECAR</sequence>
<feature type="region of interest" description="Disordered" evidence="1">
    <location>
        <begin position="1"/>
        <end position="41"/>
    </location>
</feature>
<comment type="caution">
    <text evidence="2">The sequence shown here is derived from an EMBL/GenBank/DDBJ whole genome shotgun (WGS) entry which is preliminary data.</text>
</comment>
<feature type="compositionally biased region" description="Basic and acidic residues" evidence="1">
    <location>
        <begin position="71"/>
        <end position="86"/>
    </location>
</feature>
<keyword evidence="3" id="KW-1185">Reference proteome</keyword>